<keyword evidence="3" id="KW-1185">Reference proteome</keyword>
<gene>
    <name evidence="2" type="ORF">HDG69_001954</name>
</gene>
<dbReference type="Proteomes" id="UP000757540">
    <property type="component" value="Unassembled WGS sequence"/>
</dbReference>
<protein>
    <submittedName>
        <fullName evidence="2">Uncharacterized protein</fullName>
    </submittedName>
</protein>
<sequence length="70" mass="7597">MSSTSAGTPETPAVPEGTPADAPRPPQRKAPRRAVRRGAEKETVWGVTADDDGGHDSNDERLRRDVPPHW</sequence>
<organism evidence="2 3">
    <name type="scientific">Isoptericola halotolerans</name>
    <dbReference type="NCBI Taxonomy" id="300560"/>
    <lineage>
        <taxon>Bacteria</taxon>
        <taxon>Bacillati</taxon>
        <taxon>Actinomycetota</taxon>
        <taxon>Actinomycetes</taxon>
        <taxon>Micrococcales</taxon>
        <taxon>Promicromonosporaceae</taxon>
        <taxon>Isoptericola</taxon>
    </lineage>
</organism>
<evidence type="ECO:0000256" key="1">
    <source>
        <dbReference type="SAM" id="MobiDB-lite"/>
    </source>
</evidence>
<feature type="region of interest" description="Disordered" evidence="1">
    <location>
        <begin position="1"/>
        <end position="70"/>
    </location>
</feature>
<name>A0ABX2A3F0_9MICO</name>
<evidence type="ECO:0000313" key="3">
    <source>
        <dbReference type="Proteomes" id="UP000757540"/>
    </source>
</evidence>
<dbReference type="RefSeq" id="WP_171783595.1">
    <property type="nucleotide sequence ID" value="NZ_BAAAML010000006.1"/>
</dbReference>
<proteinExistence type="predicted"/>
<evidence type="ECO:0000313" key="2">
    <source>
        <dbReference type="EMBL" id="NOV97379.1"/>
    </source>
</evidence>
<feature type="compositionally biased region" description="Basic and acidic residues" evidence="1">
    <location>
        <begin position="52"/>
        <end position="70"/>
    </location>
</feature>
<reference evidence="2 3" key="1">
    <citation type="submission" date="2020-05" db="EMBL/GenBank/DDBJ databases">
        <title>Genomic Encyclopedia of Type Strains, Phase III (KMG-III): the genomes of soil and plant-associated and newly described type strains.</title>
        <authorList>
            <person name="Whitman W."/>
        </authorList>
    </citation>
    <scope>NUCLEOTIDE SEQUENCE [LARGE SCALE GENOMIC DNA]</scope>
    <source>
        <strain evidence="2 3">KCTC 19046</strain>
    </source>
</reference>
<dbReference type="EMBL" id="JABEZU010000002">
    <property type="protein sequence ID" value="NOV97379.1"/>
    <property type="molecule type" value="Genomic_DNA"/>
</dbReference>
<accession>A0ABX2A3F0</accession>
<comment type="caution">
    <text evidence="2">The sequence shown here is derived from an EMBL/GenBank/DDBJ whole genome shotgun (WGS) entry which is preliminary data.</text>
</comment>
<feature type="compositionally biased region" description="Basic residues" evidence="1">
    <location>
        <begin position="26"/>
        <end position="36"/>
    </location>
</feature>